<feature type="compositionally biased region" description="Basic residues" evidence="1">
    <location>
        <begin position="50"/>
        <end position="61"/>
    </location>
</feature>
<evidence type="ECO:0000313" key="3">
    <source>
        <dbReference type="Proteomes" id="UP000076154"/>
    </source>
</evidence>
<dbReference type="InParanoid" id="A0A369J8I5"/>
<name>A0A369J8I5_HYPMA</name>
<dbReference type="AlphaFoldDB" id="A0A369J8I5"/>
<evidence type="ECO:0000256" key="1">
    <source>
        <dbReference type="SAM" id="MobiDB-lite"/>
    </source>
</evidence>
<proteinExistence type="predicted"/>
<dbReference type="EMBL" id="LUEZ02000110">
    <property type="protein sequence ID" value="RDB17652.1"/>
    <property type="molecule type" value="Genomic_DNA"/>
</dbReference>
<sequence length="109" mass="12699">MRQLSRSEIARDAWTNDVFLHGFLMMADVPKTQVFCPTERGEIQTSKSRYQPRGHPKRYRGHCVAPKSPSTPRKPVKKWNSRSQKGKWDPEILDKELNGSLWEFEDTPS</sequence>
<accession>A0A369J8I5</accession>
<evidence type="ECO:0000313" key="2">
    <source>
        <dbReference type="EMBL" id="RDB17652.1"/>
    </source>
</evidence>
<reference evidence="2" key="1">
    <citation type="submission" date="2018-04" db="EMBL/GenBank/DDBJ databases">
        <title>Whole genome sequencing of Hypsizygus marmoreus.</title>
        <authorList>
            <person name="Choi I.-G."/>
            <person name="Min B."/>
            <person name="Kim J.-G."/>
            <person name="Kim S."/>
            <person name="Oh Y.-L."/>
            <person name="Kong W.-S."/>
            <person name="Park H."/>
            <person name="Jeong J."/>
            <person name="Song E.-S."/>
        </authorList>
    </citation>
    <scope>NUCLEOTIDE SEQUENCE [LARGE SCALE GENOMIC DNA]</scope>
    <source>
        <strain evidence="2">51987-8</strain>
    </source>
</reference>
<dbReference type="Proteomes" id="UP000076154">
    <property type="component" value="Unassembled WGS sequence"/>
</dbReference>
<gene>
    <name evidence="2" type="ORF">Hypma_000989</name>
</gene>
<organism evidence="2 3">
    <name type="scientific">Hypsizygus marmoreus</name>
    <name type="common">White beech mushroom</name>
    <name type="synonym">Agaricus marmoreus</name>
    <dbReference type="NCBI Taxonomy" id="39966"/>
    <lineage>
        <taxon>Eukaryota</taxon>
        <taxon>Fungi</taxon>
        <taxon>Dikarya</taxon>
        <taxon>Basidiomycota</taxon>
        <taxon>Agaricomycotina</taxon>
        <taxon>Agaricomycetes</taxon>
        <taxon>Agaricomycetidae</taxon>
        <taxon>Agaricales</taxon>
        <taxon>Tricholomatineae</taxon>
        <taxon>Lyophyllaceae</taxon>
        <taxon>Hypsizygus</taxon>
    </lineage>
</organism>
<protein>
    <submittedName>
        <fullName evidence="2">Uncharacterized protein</fullName>
    </submittedName>
</protein>
<comment type="caution">
    <text evidence="2">The sequence shown here is derived from an EMBL/GenBank/DDBJ whole genome shotgun (WGS) entry which is preliminary data.</text>
</comment>
<keyword evidence="3" id="KW-1185">Reference proteome</keyword>
<feature type="region of interest" description="Disordered" evidence="1">
    <location>
        <begin position="40"/>
        <end position="87"/>
    </location>
</feature>